<comment type="caution">
    <text evidence="1">The sequence shown here is derived from an EMBL/GenBank/DDBJ whole genome shotgun (WGS) entry which is preliminary data.</text>
</comment>
<dbReference type="InterPro" id="IPR039320">
    <property type="entry name" value="RNF207"/>
</dbReference>
<protein>
    <recommendedName>
        <fullName evidence="3">B box-type domain-containing protein</fullName>
    </recommendedName>
</protein>
<dbReference type="PANTHER" id="PTHR22635:SF0">
    <property type="entry name" value="RING FINGER PROTEIN 207"/>
    <property type="match status" value="1"/>
</dbReference>
<sequence>METYDRQLRDKDCLSLKTYAYRFRLIPVYLTISEYLTGQRQALCTNCKDKTHQAKMFSRHQILVMDKRLRDNQKRCLAHGEVYIMFNQSDQVMLCATCFREMSPDTRLHCIDINSAWQRISEKMKRAINSMCEIQTEMHKEIQDLKSQQDNLQCNINVTKLKLDTYVKDLKKAVDKTHDAIMNGLLHEFHDKQGSMQSRVASLTSILPILKMHLGLCISFMSTADKYQFLELAHTVLERLNRVGQLGHFPQIPIILTSQNDKFKIEFMNALYPFISHFDSDTDMETHFHQYEKKQNQKQSKIHTLRMKQSATPPPFFPILS</sequence>
<gene>
    <name evidence="1" type="ORF">TKK_013043</name>
</gene>
<evidence type="ECO:0000313" key="2">
    <source>
        <dbReference type="Proteomes" id="UP001627154"/>
    </source>
</evidence>
<organism evidence="1 2">
    <name type="scientific">Trichogramma kaykai</name>
    <dbReference type="NCBI Taxonomy" id="54128"/>
    <lineage>
        <taxon>Eukaryota</taxon>
        <taxon>Metazoa</taxon>
        <taxon>Ecdysozoa</taxon>
        <taxon>Arthropoda</taxon>
        <taxon>Hexapoda</taxon>
        <taxon>Insecta</taxon>
        <taxon>Pterygota</taxon>
        <taxon>Neoptera</taxon>
        <taxon>Endopterygota</taxon>
        <taxon>Hymenoptera</taxon>
        <taxon>Apocrita</taxon>
        <taxon>Proctotrupomorpha</taxon>
        <taxon>Chalcidoidea</taxon>
        <taxon>Trichogrammatidae</taxon>
        <taxon>Trichogramma</taxon>
    </lineage>
</organism>
<proteinExistence type="predicted"/>
<evidence type="ECO:0000313" key="1">
    <source>
        <dbReference type="EMBL" id="KAL3392210.1"/>
    </source>
</evidence>
<dbReference type="EMBL" id="JBJJXI010000106">
    <property type="protein sequence ID" value="KAL3392210.1"/>
    <property type="molecule type" value="Genomic_DNA"/>
</dbReference>
<evidence type="ECO:0008006" key="3">
    <source>
        <dbReference type="Google" id="ProtNLM"/>
    </source>
</evidence>
<accession>A0ABD2WH70</accession>
<name>A0ABD2WH70_9HYME</name>
<dbReference type="PANTHER" id="PTHR22635">
    <property type="entry name" value="RING FINGER PROTEIN 207"/>
    <property type="match status" value="1"/>
</dbReference>
<reference evidence="1 2" key="1">
    <citation type="journal article" date="2024" name="bioRxiv">
        <title>A reference genome for Trichogramma kaykai: A tiny desert-dwelling parasitoid wasp with competing sex-ratio distorters.</title>
        <authorList>
            <person name="Culotta J."/>
            <person name="Lindsey A.R."/>
        </authorList>
    </citation>
    <scope>NUCLEOTIDE SEQUENCE [LARGE SCALE GENOMIC DNA]</scope>
    <source>
        <strain evidence="1 2">KSX58</strain>
    </source>
</reference>
<dbReference type="Proteomes" id="UP001627154">
    <property type="component" value="Unassembled WGS sequence"/>
</dbReference>
<keyword evidence="2" id="KW-1185">Reference proteome</keyword>
<dbReference type="AlphaFoldDB" id="A0ABD2WH70"/>